<dbReference type="PANTHER" id="PTHR23088">
    <property type="entry name" value="NITRILASE-RELATED"/>
    <property type="match status" value="1"/>
</dbReference>
<dbReference type="PROSITE" id="PS01227">
    <property type="entry name" value="UPF0012"/>
    <property type="match status" value="1"/>
</dbReference>
<protein>
    <submittedName>
        <fullName evidence="2">Aliphatic amidase amie</fullName>
        <ecNumber evidence="2">3.5.1.4</ecNumber>
    </submittedName>
</protein>
<dbReference type="Pfam" id="PF00795">
    <property type="entry name" value="CN_hydrolase"/>
    <property type="match status" value="1"/>
</dbReference>
<name>A0A0W8FEE8_9ZZZZ</name>
<dbReference type="CDD" id="cd07197">
    <property type="entry name" value="nitrilase"/>
    <property type="match status" value="1"/>
</dbReference>
<dbReference type="EMBL" id="LNQE01001308">
    <property type="protein sequence ID" value="KUG19263.1"/>
    <property type="molecule type" value="Genomic_DNA"/>
</dbReference>
<comment type="caution">
    <text evidence="2">The sequence shown here is derived from an EMBL/GenBank/DDBJ whole genome shotgun (WGS) entry which is preliminary data.</text>
</comment>
<dbReference type="EC" id="3.5.1.4" evidence="2"/>
<dbReference type="AlphaFoldDB" id="A0A0W8FEE8"/>
<dbReference type="InterPro" id="IPR001110">
    <property type="entry name" value="UPF0012_CS"/>
</dbReference>
<proteinExistence type="predicted"/>
<dbReference type="Gene3D" id="3.60.110.10">
    <property type="entry name" value="Carbon-nitrogen hydrolase"/>
    <property type="match status" value="1"/>
</dbReference>
<sequence length="262" mass="28249">MTLLIAAAQMASRGGSPAENLEKAADFASRAAAEGASIVCFHEQFLTGWSPVCPPQEEDPDGPTVTALCRLARENGIAVLGSFTERHPGRPRNAAVAIGAGGEVLARYAKMHLFSPGGEDRYYSPGESAATFLVEGMAFGIAVCYDLRFPELFRVYADLGAECVLVPAAWPCSRIRHWELFIAVRALENQYYVAGINAAGGESDRAYCGNSLIADPDGETVCRGGAGEELLFARLDPGSIVRARERIPAQKDRKRDLYHKLL</sequence>
<reference evidence="2" key="1">
    <citation type="journal article" date="2015" name="Proc. Natl. Acad. Sci. U.S.A.">
        <title>Networks of energetic and metabolic interactions define dynamics in microbial communities.</title>
        <authorList>
            <person name="Embree M."/>
            <person name="Liu J.K."/>
            <person name="Al-Bassam M.M."/>
            <person name="Zengler K."/>
        </authorList>
    </citation>
    <scope>NUCLEOTIDE SEQUENCE</scope>
</reference>
<evidence type="ECO:0000259" key="1">
    <source>
        <dbReference type="PROSITE" id="PS50263"/>
    </source>
</evidence>
<evidence type="ECO:0000313" key="2">
    <source>
        <dbReference type="EMBL" id="KUG19263.1"/>
    </source>
</evidence>
<accession>A0A0W8FEE8</accession>
<keyword evidence="2" id="KW-0378">Hydrolase</keyword>
<dbReference type="GO" id="GO:0004040">
    <property type="term" value="F:amidase activity"/>
    <property type="evidence" value="ECO:0007669"/>
    <property type="project" value="UniProtKB-EC"/>
</dbReference>
<gene>
    <name evidence="2" type="ORF">ASZ90_011019</name>
</gene>
<dbReference type="InterPro" id="IPR003010">
    <property type="entry name" value="C-N_Hydrolase"/>
</dbReference>
<dbReference type="PANTHER" id="PTHR23088:SF27">
    <property type="entry name" value="DEAMINATED GLUTATHIONE AMIDASE"/>
    <property type="match status" value="1"/>
</dbReference>
<dbReference type="SUPFAM" id="SSF56317">
    <property type="entry name" value="Carbon-nitrogen hydrolase"/>
    <property type="match status" value="1"/>
</dbReference>
<dbReference type="InterPro" id="IPR036526">
    <property type="entry name" value="C-N_Hydrolase_sf"/>
</dbReference>
<dbReference type="PROSITE" id="PS50263">
    <property type="entry name" value="CN_HYDROLASE"/>
    <property type="match status" value="1"/>
</dbReference>
<organism evidence="2">
    <name type="scientific">hydrocarbon metagenome</name>
    <dbReference type="NCBI Taxonomy" id="938273"/>
    <lineage>
        <taxon>unclassified sequences</taxon>
        <taxon>metagenomes</taxon>
        <taxon>ecological metagenomes</taxon>
    </lineage>
</organism>
<feature type="domain" description="CN hydrolase" evidence="1">
    <location>
        <begin position="1"/>
        <end position="237"/>
    </location>
</feature>